<protein>
    <recommendedName>
        <fullName evidence="5">RTA1-domain-containing protein</fullName>
    </recommendedName>
</protein>
<feature type="region of interest" description="Disordered" evidence="1">
    <location>
        <begin position="259"/>
        <end position="290"/>
    </location>
</feature>
<feature type="transmembrane region" description="Helical" evidence="2">
    <location>
        <begin position="12"/>
        <end position="31"/>
    </location>
</feature>
<evidence type="ECO:0000313" key="3">
    <source>
        <dbReference type="EMBL" id="OIW25972.1"/>
    </source>
</evidence>
<dbReference type="InParanoid" id="A0A1J7J9V1"/>
<dbReference type="EMBL" id="KV875101">
    <property type="protein sequence ID" value="OIW25972.1"/>
    <property type="molecule type" value="Genomic_DNA"/>
</dbReference>
<evidence type="ECO:0000313" key="4">
    <source>
        <dbReference type="Proteomes" id="UP000182658"/>
    </source>
</evidence>
<organism evidence="3 4">
    <name type="scientific">Coniochaeta ligniaria NRRL 30616</name>
    <dbReference type="NCBI Taxonomy" id="1408157"/>
    <lineage>
        <taxon>Eukaryota</taxon>
        <taxon>Fungi</taxon>
        <taxon>Dikarya</taxon>
        <taxon>Ascomycota</taxon>
        <taxon>Pezizomycotina</taxon>
        <taxon>Sordariomycetes</taxon>
        <taxon>Sordariomycetidae</taxon>
        <taxon>Coniochaetales</taxon>
        <taxon>Coniochaetaceae</taxon>
        <taxon>Coniochaeta</taxon>
    </lineage>
</organism>
<feature type="transmembrane region" description="Helical" evidence="2">
    <location>
        <begin position="78"/>
        <end position="97"/>
    </location>
</feature>
<gene>
    <name evidence="3" type="ORF">CONLIGDRAFT_647699</name>
</gene>
<evidence type="ECO:0000256" key="2">
    <source>
        <dbReference type="SAM" id="Phobius"/>
    </source>
</evidence>
<sequence length="363" mass="39412">MADAYYELSWAILSTVGLFNVLVGFMVMGIAGFSMVSLVPLIVSVATAVANGMCYYAFYSDYPVTNTAAASAFADISWLVQEAGLSFYSYAILVRVLMSRQRLVFLVLFWTLMAAIGGLRLSILAMRLRYILDGSNESDLQRLIDHLHVGYFACIAAVECISAVFLLQTFNSARRISMRAAIQGGLFSYLMRSTEIRLALLALVGVTRAITYSFQNTAQSAEGVAGQLDRFAYTLECLFPVVMYIDILASRLVFASNGRSHETSSNSRSRRATANRRLSNGFGGSGTGHVQMYTVTQSGRRIDTTNDHKSSDATSSQEHIIDPFGATSQIEAGVGVAHGSDNGRATTGISKTVGFEISESRVD</sequence>
<dbReference type="OrthoDB" id="5306317at2759"/>
<keyword evidence="4" id="KW-1185">Reference proteome</keyword>
<feature type="transmembrane region" description="Helical" evidence="2">
    <location>
        <begin position="104"/>
        <end position="128"/>
    </location>
</feature>
<keyword evidence="2" id="KW-0472">Membrane</keyword>
<dbReference type="Proteomes" id="UP000182658">
    <property type="component" value="Unassembled WGS sequence"/>
</dbReference>
<feature type="transmembrane region" description="Helical" evidence="2">
    <location>
        <begin position="148"/>
        <end position="168"/>
    </location>
</feature>
<feature type="transmembrane region" description="Helical" evidence="2">
    <location>
        <begin position="38"/>
        <end position="58"/>
    </location>
</feature>
<keyword evidence="2" id="KW-0812">Transmembrane</keyword>
<feature type="compositionally biased region" description="Basic and acidic residues" evidence="1">
    <location>
        <begin position="300"/>
        <end position="311"/>
    </location>
</feature>
<accession>A0A1J7J9V1</accession>
<evidence type="ECO:0000256" key="1">
    <source>
        <dbReference type="SAM" id="MobiDB-lite"/>
    </source>
</evidence>
<feature type="region of interest" description="Disordered" evidence="1">
    <location>
        <begin position="298"/>
        <end position="317"/>
    </location>
</feature>
<keyword evidence="2" id="KW-1133">Transmembrane helix</keyword>
<dbReference type="AlphaFoldDB" id="A0A1J7J9V1"/>
<reference evidence="3 4" key="1">
    <citation type="submission" date="2016-10" db="EMBL/GenBank/DDBJ databases">
        <title>Draft genome sequence of Coniochaeta ligniaria NRRL30616, a lignocellulolytic fungus for bioabatement of inhibitors in plant biomass hydrolysates.</title>
        <authorList>
            <consortium name="DOE Joint Genome Institute"/>
            <person name="Jimenez D.J."/>
            <person name="Hector R.E."/>
            <person name="Riley R."/>
            <person name="Sun H."/>
            <person name="Grigoriev I.V."/>
            <person name="Van Elsas J.D."/>
            <person name="Nichols N.N."/>
        </authorList>
    </citation>
    <scope>NUCLEOTIDE SEQUENCE [LARGE SCALE GENOMIC DNA]</scope>
    <source>
        <strain evidence="3 4">NRRL 30616</strain>
    </source>
</reference>
<proteinExistence type="predicted"/>
<evidence type="ECO:0008006" key="5">
    <source>
        <dbReference type="Google" id="ProtNLM"/>
    </source>
</evidence>
<name>A0A1J7J9V1_9PEZI</name>